<keyword evidence="2" id="KW-0547">Nucleotide-binding</keyword>
<dbReference type="InterPro" id="IPR049730">
    <property type="entry name" value="SNF2/RAD54-like_C"/>
</dbReference>
<dbReference type="InterPro" id="IPR000330">
    <property type="entry name" value="SNF2_N"/>
</dbReference>
<keyword evidence="8" id="KW-0175">Coiled coil</keyword>
<dbReference type="InterPro" id="IPR038718">
    <property type="entry name" value="SNF2-like_sf"/>
</dbReference>
<evidence type="ECO:0000256" key="2">
    <source>
        <dbReference type="ARBA" id="ARBA00022741"/>
    </source>
</evidence>
<keyword evidence="4" id="KW-0378">Hydrolase</keyword>
<evidence type="ECO:0000256" key="8">
    <source>
        <dbReference type="SAM" id="Coils"/>
    </source>
</evidence>
<keyword evidence="6" id="KW-0067">ATP-binding</keyword>
<evidence type="ECO:0000259" key="10">
    <source>
        <dbReference type="PROSITE" id="PS50089"/>
    </source>
</evidence>
<dbReference type="Pfam" id="PF26021">
    <property type="entry name" value="Ferritin_C144_05"/>
    <property type="match status" value="1"/>
</dbReference>
<evidence type="ECO:0000256" key="5">
    <source>
        <dbReference type="ARBA" id="ARBA00022833"/>
    </source>
</evidence>
<evidence type="ECO:0000256" key="9">
    <source>
        <dbReference type="SAM" id="MobiDB-lite"/>
    </source>
</evidence>
<evidence type="ECO:0000313" key="13">
    <source>
        <dbReference type="EMBL" id="TKA27788.1"/>
    </source>
</evidence>
<dbReference type="SUPFAM" id="SSF57850">
    <property type="entry name" value="RING/U-box"/>
    <property type="match status" value="1"/>
</dbReference>
<dbReference type="EMBL" id="NAJL01000021">
    <property type="protein sequence ID" value="TKA27788.1"/>
    <property type="molecule type" value="Genomic_DNA"/>
</dbReference>
<dbReference type="InterPro" id="IPR001650">
    <property type="entry name" value="Helicase_C-like"/>
</dbReference>
<dbReference type="InterPro" id="IPR059033">
    <property type="entry name" value="C144_05_dom"/>
</dbReference>
<dbReference type="SMART" id="SM00184">
    <property type="entry name" value="RING"/>
    <property type="match status" value="1"/>
</dbReference>
<dbReference type="PANTHER" id="PTHR45865">
    <property type="entry name" value="E3 UBIQUITIN-PROTEIN LIGASE SHPRH FAMILY MEMBER"/>
    <property type="match status" value="1"/>
</dbReference>
<comment type="caution">
    <text evidence="13">The sequence shown here is derived from an EMBL/GenBank/DDBJ whole genome shotgun (WGS) entry which is preliminary data.</text>
</comment>
<evidence type="ECO:0000256" key="3">
    <source>
        <dbReference type="ARBA" id="ARBA00022771"/>
    </source>
</evidence>
<dbReference type="PROSITE" id="PS51194">
    <property type="entry name" value="HELICASE_CTER"/>
    <property type="match status" value="1"/>
</dbReference>
<dbReference type="PROSITE" id="PS00518">
    <property type="entry name" value="ZF_RING_1"/>
    <property type="match status" value="1"/>
</dbReference>
<dbReference type="PROSITE" id="PS50089">
    <property type="entry name" value="ZF_RING_2"/>
    <property type="match status" value="1"/>
</dbReference>
<dbReference type="GO" id="GO:0061630">
    <property type="term" value="F:ubiquitin protein ligase activity"/>
    <property type="evidence" value="ECO:0007669"/>
    <property type="project" value="TreeGrafter"/>
</dbReference>
<dbReference type="Proteomes" id="UP000308549">
    <property type="component" value="Unassembled WGS sequence"/>
</dbReference>
<feature type="region of interest" description="Disordered" evidence="9">
    <location>
        <begin position="1210"/>
        <end position="1235"/>
    </location>
</feature>
<dbReference type="SUPFAM" id="SSF52540">
    <property type="entry name" value="P-loop containing nucleoside triphosphate hydrolases"/>
    <property type="match status" value="2"/>
</dbReference>
<name>A0A4U0TZ71_9PEZI</name>
<evidence type="ECO:0000256" key="6">
    <source>
        <dbReference type="ARBA" id="ARBA00022840"/>
    </source>
</evidence>
<feature type="domain" description="Helicase C-terminal" evidence="12">
    <location>
        <begin position="1264"/>
        <end position="1423"/>
    </location>
</feature>
<dbReference type="GO" id="GO:0006974">
    <property type="term" value="P:DNA damage response"/>
    <property type="evidence" value="ECO:0007669"/>
    <property type="project" value="TreeGrafter"/>
</dbReference>
<dbReference type="Pfam" id="PF00176">
    <property type="entry name" value="SNF2-rel_dom"/>
    <property type="match status" value="1"/>
</dbReference>
<dbReference type="GO" id="GO:0005634">
    <property type="term" value="C:nucleus"/>
    <property type="evidence" value="ECO:0007669"/>
    <property type="project" value="TreeGrafter"/>
</dbReference>
<dbReference type="InterPro" id="IPR014001">
    <property type="entry name" value="Helicase_ATP-bd"/>
</dbReference>
<protein>
    <submittedName>
        <fullName evidence="13">Uncharacterized protein</fullName>
    </submittedName>
</protein>
<evidence type="ECO:0000259" key="12">
    <source>
        <dbReference type="PROSITE" id="PS51194"/>
    </source>
</evidence>
<dbReference type="OrthoDB" id="5330228at2759"/>
<evidence type="ECO:0000256" key="7">
    <source>
        <dbReference type="PROSITE-ProRule" id="PRU00175"/>
    </source>
</evidence>
<evidence type="ECO:0000313" key="14">
    <source>
        <dbReference type="Proteomes" id="UP000308549"/>
    </source>
</evidence>
<organism evidence="13 14">
    <name type="scientific">Salinomyces thailandicus</name>
    <dbReference type="NCBI Taxonomy" id="706561"/>
    <lineage>
        <taxon>Eukaryota</taxon>
        <taxon>Fungi</taxon>
        <taxon>Dikarya</taxon>
        <taxon>Ascomycota</taxon>
        <taxon>Pezizomycotina</taxon>
        <taxon>Dothideomycetes</taxon>
        <taxon>Dothideomycetidae</taxon>
        <taxon>Mycosphaerellales</taxon>
        <taxon>Teratosphaeriaceae</taxon>
        <taxon>Salinomyces</taxon>
    </lineage>
</organism>
<dbReference type="Gene3D" id="3.40.50.300">
    <property type="entry name" value="P-loop containing nucleotide triphosphate hydrolases"/>
    <property type="match status" value="1"/>
</dbReference>
<dbReference type="GO" id="GO:0016787">
    <property type="term" value="F:hydrolase activity"/>
    <property type="evidence" value="ECO:0007669"/>
    <property type="project" value="UniProtKB-KW"/>
</dbReference>
<feature type="compositionally biased region" description="Low complexity" evidence="9">
    <location>
        <begin position="1215"/>
        <end position="1234"/>
    </location>
</feature>
<dbReference type="Pfam" id="PF13920">
    <property type="entry name" value="zf-C3HC4_3"/>
    <property type="match status" value="1"/>
</dbReference>
<dbReference type="SMART" id="SM00487">
    <property type="entry name" value="DEXDc"/>
    <property type="match status" value="1"/>
</dbReference>
<keyword evidence="14" id="KW-1185">Reference proteome</keyword>
<dbReference type="InterPro" id="IPR052583">
    <property type="entry name" value="ATP-helicase/E3_Ub-Ligase"/>
</dbReference>
<feature type="domain" description="Helicase ATP-binding" evidence="11">
    <location>
        <begin position="343"/>
        <end position="548"/>
    </location>
</feature>
<dbReference type="CDD" id="cd18070">
    <property type="entry name" value="DEXQc_SHPRH"/>
    <property type="match status" value="1"/>
</dbReference>
<dbReference type="Gene3D" id="3.30.40.10">
    <property type="entry name" value="Zinc/RING finger domain, C3HC4 (zinc finger)"/>
    <property type="match status" value="1"/>
</dbReference>
<keyword evidence="5" id="KW-0862">Zinc</keyword>
<dbReference type="Pfam" id="PF00271">
    <property type="entry name" value="Helicase_C"/>
    <property type="match status" value="1"/>
</dbReference>
<dbReference type="FunFam" id="3.40.50.10810:FF:000059">
    <property type="entry name" value="SNF2 family helicase/ATPase, putative"/>
    <property type="match status" value="1"/>
</dbReference>
<keyword evidence="3 7" id="KW-0863">Zinc-finger</keyword>
<evidence type="ECO:0000259" key="11">
    <source>
        <dbReference type="PROSITE" id="PS51192"/>
    </source>
</evidence>
<dbReference type="GO" id="GO:0005524">
    <property type="term" value="F:ATP binding"/>
    <property type="evidence" value="ECO:0007669"/>
    <property type="project" value="InterPro"/>
</dbReference>
<dbReference type="PROSITE" id="PS51192">
    <property type="entry name" value="HELICASE_ATP_BIND_1"/>
    <property type="match status" value="1"/>
</dbReference>
<evidence type="ECO:0000256" key="4">
    <source>
        <dbReference type="ARBA" id="ARBA00022801"/>
    </source>
</evidence>
<dbReference type="InterPro" id="IPR027417">
    <property type="entry name" value="P-loop_NTPase"/>
</dbReference>
<feature type="domain" description="RING-type" evidence="10">
    <location>
        <begin position="1152"/>
        <end position="1190"/>
    </location>
</feature>
<dbReference type="InterPro" id="IPR001841">
    <property type="entry name" value="Znf_RING"/>
</dbReference>
<evidence type="ECO:0000256" key="1">
    <source>
        <dbReference type="ARBA" id="ARBA00022723"/>
    </source>
</evidence>
<accession>A0A4U0TZ71</accession>
<gene>
    <name evidence="13" type="ORF">B0A50_04889</name>
</gene>
<dbReference type="GO" id="GO:0008270">
    <property type="term" value="F:zinc ion binding"/>
    <property type="evidence" value="ECO:0007669"/>
    <property type="project" value="UniProtKB-KW"/>
</dbReference>
<dbReference type="Gene3D" id="3.40.50.10810">
    <property type="entry name" value="Tandem AAA-ATPase domain"/>
    <property type="match status" value="1"/>
</dbReference>
<feature type="region of interest" description="Disordered" evidence="9">
    <location>
        <begin position="49"/>
        <end position="69"/>
    </location>
</feature>
<dbReference type="GO" id="GO:0000209">
    <property type="term" value="P:protein polyubiquitination"/>
    <property type="evidence" value="ECO:0007669"/>
    <property type="project" value="TreeGrafter"/>
</dbReference>
<dbReference type="CDD" id="cd18793">
    <property type="entry name" value="SF2_C_SNF"/>
    <property type="match status" value="1"/>
</dbReference>
<dbReference type="InterPro" id="IPR017907">
    <property type="entry name" value="Znf_RING_CS"/>
</dbReference>
<dbReference type="InterPro" id="IPR013083">
    <property type="entry name" value="Znf_RING/FYVE/PHD"/>
</dbReference>
<proteinExistence type="predicted"/>
<dbReference type="PANTHER" id="PTHR45865:SF1">
    <property type="entry name" value="E3 UBIQUITIN-PROTEIN LIGASE SHPRH"/>
    <property type="match status" value="1"/>
</dbReference>
<sequence>MGPFDEHAVVSVFSTQVLSHDEDSILVEAGGFEPMRWFLAYATNSGSLEGVDADRPRKRQRLSQEEPEEKALLGPLGAFAEDEIPIHRACIDFHFPETLHTGPANKERLSDDIEFEGADIPVVPYAWEKHDEGSRLRITTPANKDPFITVNAEHIPDTVNAAVDQMVVTRHLTATYASQRAKTHPATALRCTLKRSVGQLFNVVRLEIVVSWRSGLSAISRNRVNKDYDFLVRAYEDKERALVDRSARWSPADFYESVHVPEKSMDTGGLYEGLLESELYPFQKRTVNWMLRREGVQWREDRMERIPKSQMRDERVGFFKPALDLRGRPCYVNHLQGIISRERPSDQMLSGGLLAEEMGLGKTVEVMALIAMHGRPELSTDKVRDDYSETLVNPSKATLIITPNSILQQWQSELSKHAPALRVVHYEGIPSSSRKAKPEKQVVEELARDFDVVLATYDTLGRELHFAEDPPERNMRHARKFERKRSPMVQLQWWRICLDEAQMVESGVSAAARVACRLPRVHSWAVTGTPLRKDVQDLHGLLVFLRYSPLDGSSKLWSHVIANYRHLFRRVFGQIALRHTKAEIREELRLPSQKRVVLTLPFSAVEQQHYSTLFNEMCHEVGVNTDGSPRSLDWDPEGEGTVEAMRIWLARLRQVCLHLQVGKRNRKALGRGQGPLRTVAEVLEVMIEQNELNVRIEERAVLNAQLQHAHVLGNNGEDAHRSEKALEIYQNAMKRSAELVQEARQRLSSVEATVVATGKSGVDSEDEESSSESTPLLGRLKNNLRTALQLQHVCTFFAATACFQIKTDENLTQVDSTQFEKLEAKEQTLYESAKTLRKEILRDSSARAEVFMRKIKHLEKKKTTTTMPPIKDLEMAGIESRRIVERADELFDVIREQSKLICAWRAKMAEYLLQPLVDEDEGVETTGEEYEESTKMQDELYVYFDAVKAMQADLNTFITGESAPLIDHEVTVLIKQARKFLDPDDLEKPIVHAPELLLKLLGTRNHCKARKGHVGSVRGLIQEARNLESSMQFGSSGARSESERSLAHGHLNALQKIFSDYSKAIEILDKELDLFRSTQNQRLGFYRQLQELSDAVAPYREELDQHLDHAAFEAAVDKVEKLRKSLAQLKTKHRFLMHLRDESGSQDGPKICVICQSTFENGVLTVCGHQYCKECIQHWWLEHRTCPVCKMKLVVQDFHNITYKPKEYKAKEEMQSGSSSPGSRGLSASPSSQQTSIYSDVDSKLLDEIKSIDLPASYGTKIDTLGRHLHWIREHDPGAKSIVFSQYREFLDVLGTALADFRIGYSRLGRAKAVEKFRNDPSIDCLLLDAKTDSSGMTLVNATHVFICEPLIQTAIELQAIARVHRIGQTRPTTVWMYLINDTVEEAIYEMSVARRLNHVQSRQQSWQGKSRSVTPSGLQEKAIDAANSEELQSAPLSKLLVAGKGGGEMVRETDLWQCLFGKAQKAVVQPSAELETEVGKHLRAEAAEQRRGDF</sequence>
<feature type="coiled-coil region" evidence="8">
    <location>
        <begin position="726"/>
        <end position="753"/>
    </location>
</feature>
<keyword evidence="1" id="KW-0479">Metal-binding</keyword>
<reference evidence="13 14" key="1">
    <citation type="submission" date="2017-03" db="EMBL/GenBank/DDBJ databases">
        <title>Genomes of endolithic fungi from Antarctica.</title>
        <authorList>
            <person name="Coleine C."/>
            <person name="Masonjones S."/>
            <person name="Stajich J.E."/>
        </authorList>
    </citation>
    <scope>NUCLEOTIDE SEQUENCE [LARGE SCALE GENOMIC DNA]</scope>
    <source>
        <strain evidence="13 14">CCFEE 6315</strain>
    </source>
</reference>